<dbReference type="Proteomes" id="UP000018001">
    <property type="component" value="Unassembled WGS sequence"/>
</dbReference>
<keyword evidence="3" id="KW-1185">Reference proteome</keyword>
<reference evidence="3" key="1">
    <citation type="journal article" date="2014" name="Genome Announc.">
        <title>Draft genome sequence of the formaldehyde-resistant fungus Byssochlamys spectabilis No. 5 (anamorph Paecilomyces variotii No. 5) (NBRC109023).</title>
        <authorList>
            <person name="Oka T."/>
            <person name="Ekino K."/>
            <person name="Fukuda K."/>
            <person name="Nomura Y."/>
        </authorList>
    </citation>
    <scope>NUCLEOTIDE SEQUENCE [LARGE SCALE GENOMIC DNA]</scope>
    <source>
        <strain evidence="3">No. 5 / NBRC 109023</strain>
    </source>
</reference>
<sequence length="1199" mass="132152">MGGSQSTQRPPESSQRQQRRPSNRLSKPPRSNSSSSLMKANAPSTETPQRESSARPPLDWRDPWTRNSAPDIALDSANDERGHRRVQSFPSYSVASFEGPPRTPVDRGNRSWSYIGDSAGGPSRQLSRSSSQASNFSVRRSSLAESSRTRLPLARIQPQRIHSYHFEPQDLQHAIQESPAEDPKYHQDFSSGDAHRFSLIRRKSLLTPGLATREPESPYRHSYSEPLNANSPSVEASRTSQWPLYEPDGLFLESPPTASQPIGASSPNEHEYAQLGVLRFGSLRVVNGASSPSSSDRSIRQGLSPPAKRPGDRSSESSRSRDEYRKSDTRFPRFDQDADEQATSPPTGGAHGLPKARPAAEPESSLSSTPRGRHQRIVSSPPSTLKISSQSSDGKATEKNDVPDSPFSFEKSPTLPTPPRNSALFPVRVDDEAIHLTDSDITSSETSRSKLELPAGSDSAIQDGMQQARRSRAGDKSDSGYSSTTSIWSIPEAKKRDSFSSHPSQHYPYWRSSGISVDKPPKKGSSDKPADTSKASRKVSSPELSEFGGEATVRRPTRFQRLSTELTRPRELSLPRSRESRRREQKEPVEPSTMCRERESRARSMSRFRTGRKSRSTPRPPSSGKNSPPRFYADLNPASVPSVPPGTAAGHKGQRGKDDGDDDSRRKRRFSTSQLKNGIKNMLLEAKTGESRPSLTKADLSADKGASFDVRRVQHASRSSRSVELPRSRPRARSDPYGGSRAASECRIPRPPTRHGPPGKDNGKNGASDRIASRSPARQRSPRPKEDVPPIPTLPTMDEIWKREKRRSSGLLASVMSLDELQKLEKLGNRRSEISMSGEGSKSQPTLPANPPLPSRDARRGEQRRPRHAPVENGVKRDSMPKPNPAEIPSAEERRKSIPRLNEYAQAHQRSVSDITPNQAQMNADTNHDSSQHDTPRGRARSRSMAKSQAGYQTQSGPYVTSLRNPASELFFEQPQPRLASPPSARPNGPRPGPITNSRMNLKLTIPRDPSPESTAGSDFIDRYPRFGSPTSPRSSTSSLALGDKQIPTSPTSPRSRRSSISSGAFADKNTRMRSPLSPRPRVSSEIYDKQARITSPTSARSSVSSEIYTRQTRMMSPPRVASPKSVRSSGSSEAFADIPSRVSSPRSTRSNESSGSDFMDRYPRFSSPQSLKSVASISETVVDERRYSRFSFEDGVSR</sequence>
<feature type="compositionally biased region" description="Polar residues" evidence="1">
    <location>
        <begin position="256"/>
        <end position="267"/>
    </location>
</feature>
<accession>V5FY24</accession>
<evidence type="ECO:0000313" key="3">
    <source>
        <dbReference type="Proteomes" id="UP000018001"/>
    </source>
</evidence>
<feature type="compositionally biased region" description="Polar residues" evidence="1">
    <location>
        <begin position="225"/>
        <end position="242"/>
    </location>
</feature>
<dbReference type="HOGENOM" id="CLU_270946_0_0_1"/>
<proteinExistence type="predicted"/>
<organism evidence="2 3">
    <name type="scientific">Byssochlamys spectabilis (strain No. 5 / NBRC 109023)</name>
    <name type="common">Paecilomyces variotii</name>
    <dbReference type="NCBI Taxonomy" id="1356009"/>
    <lineage>
        <taxon>Eukaryota</taxon>
        <taxon>Fungi</taxon>
        <taxon>Dikarya</taxon>
        <taxon>Ascomycota</taxon>
        <taxon>Pezizomycotina</taxon>
        <taxon>Eurotiomycetes</taxon>
        <taxon>Eurotiomycetidae</taxon>
        <taxon>Eurotiales</taxon>
        <taxon>Thermoascaceae</taxon>
        <taxon>Paecilomyces</taxon>
    </lineage>
</organism>
<protein>
    <submittedName>
        <fullName evidence="2">Uncharacterized protein</fullName>
    </submittedName>
</protein>
<feature type="compositionally biased region" description="Low complexity" evidence="1">
    <location>
        <begin position="123"/>
        <end position="141"/>
    </location>
</feature>
<dbReference type="AlphaFoldDB" id="V5FY24"/>
<gene>
    <name evidence="2" type="ORF">PVAR5_2128</name>
</gene>
<feature type="compositionally biased region" description="Polar residues" evidence="1">
    <location>
        <begin position="1167"/>
        <end position="1179"/>
    </location>
</feature>
<feature type="compositionally biased region" description="Basic and acidic residues" evidence="1">
    <location>
        <begin position="926"/>
        <end position="937"/>
    </location>
</feature>
<dbReference type="OrthoDB" id="5341904at2759"/>
<feature type="compositionally biased region" description="Basic and acidic residues" evidence="1">
    <location>
        <begin position="820"/>
        <end position="833"/>
    </location>
</feature>
<feature type="compositionally biased region" description="Low complexity" evidence="1">
    <location>
        <begin position="1047"/>
        <end position="1063"/>
    </location>
</feature>
<feature type="compositionally biased region" description="Polar residues" evidence="1">
    <location>
        <begin position="377"/>
        <end position="394"/>
    </location>
</feature>
<feature type="compositionally biased region" description="Low complexity" evidence="1">
    <location>
        <begin position="1"/>
        <end position="16"/>
    </location>
</feature>
<feature type="compositionally biased region" description="Basic and acidic residues" evidence="1">
    <location>
        <begin position="519"/>
        <end position="531"/>
    </location>
</feature>
<feature type="region of interest" description="Disordered" evidence="1">
    <location>
        <begin position="1"/>
        <end position="193"/>
    </location>
</feature>
<feature type="region of interest" description="Disordered" evidence="1">
    <location>
        <begin position="287"/>
        <end position="1179"/>
    </location>
</feature>
<evidence type="ECO:0000313" key="2">
    <source>
        <dbReference type="EMBL" id="GAD93517.1"/>
    </source>
</evidence>
<feature type="compositionally biased region" description="Basic and acidic residues" evidence="1">
    <location>
        <begin position="213"/>
        <end position="223"/>
    </location>
</feature>
<name>V5FY24_BYSSN</name>
<feature type="compositionally biased region" description="Low complexity" evidence="1">
    <location>
        <begin position="1140"/>
        <end position="1157"/>
    </location>
</feature>
<dbReference type="InParanoid" id="V5FY24"/>
<feature type="compositionally biased region" description="Polar residues" evidence="1">
    <location>
        <begin position="908"/>
        <end position="925"/>
    </location>
</feature>
<dbReference type="eggNOG" id="ENOG502SWU4">
    <property type="taxonomic scope" value="Eukaryota"/>
</dbReference>
<feature type="compositionally biased region" description="Low complexity" evidence="1">
    <location>
        <begin position="1096"/>
        <end position="1106"/>
    </location>
</feature>
<feature type="compositionally biased region" description="Basic and acidic residues" evidence="1">
    <location>
        <begin position="309"/>
        <end position="336"/>
    </location>
</feature>
<evidence type="ECO:0000256" key="1">
    <source>
        <dbReference type="SAM" id="MobiDB-lite"/>
    </source>
</evidence>
<feature type="compositionally biased region" description="Polar residues" evidence="1">
    <location>
        <begin position="479"/>
        <end position="488"/>
    </location>
</feature>
<feature type="compositionally biased region" description="Basic and acidic residues" evidence="1">
    <location>
        <begin position="428"/>
        <end position="438"/>
    </location>
</feature>
<feature type="compositionally biased region" description="Basic and acidic residues" evidence="1">
    <location>
        <begin position="48"/>
        <end position="64"/>
    </location>
</feature>
<comment type="caution">
    <text evidence="2">The sequence shown here is derived from an EMBL/GenBank/DDBJ whole genome shotgun (WGS) entry which is preliminary data.</text>
</comment>
<feature type="compositionally biased region" description="Basic and acidic residues" evidence="1">
    <location>
        <begin position="567"/>
        <end position="602"/>
    </location>
</feature>
<feature type="region of interest" description="Disordered" evidence="1">
    <location>
        <begin position="207"/>
        <end position="270"/>
    </location>
</feature>
<feature type="compositionally biased region" description="Low complexity" evidence="1">
    <location>
        <begin position="1029"/>
        <end position="1039"/>
    </location>
</feature>
<feature type="compositionally biased region" description="Low complexity" evidence="1">
    <location>
        <begin position="23"/>
        <end position="37"/>
    </location>
</feature>
<dbReference type="EMBL" id="BAUL01000058">
    <property type="protein sequence ID" value="GAD93517.1"/>
    <property type="molecule type" value="Genomic_DNA"/>
</dbReference>
<feature type="compositionally biased region" description="Basic residues" evidence="1">
    <location>
        <begin position="604"/>
        <end position="616"/>
    </location>
</feature>
<feature type="compositionally biased region" description="Polar residues" evidence="1">
    <location>
        <begin position="834"/>
        <end position="847"/>
    </location>
</feature>
<feature type="compositionally biased region" description="Low complexity" evidence="1">
    <location>
        <begin position="1073"/>
        <end position="1085"/>
    </location>
</feature>
<feature type="compositionally biased region" description="Polar residues" evidence="1">
    <location>
        <begin position="945"/>
        <end position="965"/>
    </location>
</feature>